<name>A0ABN9SW26_9DINO</name>
<evidence type="ECO:0000256" key="3">
    <source>
        <dbReference type="ARBA" id="ARBA00022806"/>
    </source>
</evidence>
<dbReference type="InterPro" id="IPR027417">
    <property type="entry name" value="P-loop_NTPase"/>
</dbReference>
<dbReference type="Gene3D" id="3.40.50.300">
    <property type="entry name" value="P-loop containing nucleotide triphosphate hydrolases"/>
    <property type="match status" value="1"/>
</dbReference>
<comment type="caution">
    <text evidence="7">The sequence shown here is derived from an EMBL/GenBank/DDBJ whole genome shotgun (WGS) entry which is preliminary data.</text>
</comment>
<dbReference type="InterPro" id="IPR044742">
    <property type="entry name" value="DEAD/DEAH_RhlB"/>
</dbReference>
<dbReference type="InterPro" id="IPR011545">
    <property type="entry name" value="DEAD/DEAH_box_helicase_dom"/>
</dbReference>
<dbReference type="InterPro" id="IPR014001">
    <property type="entry name" value="Helicase_ATP-bd"/>
</dbReference>
<keyword evidence="1" id="KW-0547">Nucleotide-binding</keyword>
<proteinExistence type="predicted"/>
<keyword evidence="2" id="KW-0378">Hydrolase</keyword>
<dbReference type="Pfam" id="PF00270">
    <property type="entry name" value="DEAD"/>
    <property type="match status" value="1"/>
</dbReference>
<evidence type="ECO:0000256" key="2">
    <source>
        <dbReference type="ARBA" id="ARBA00022801"/>
    </source>
</evidence>
<evidence type="ECO:0000313" key="8">
    <source>
        <dbReference type="Proteomes" id="UP001189429"/>
    </source>
</evidence>
<dbReference type="CDD" id="cd00268">
    <property type="entry name" value="DEADc"/>
    <property type="match status" value="1"/>
</dbReference>
<sequence length="314" mass="35201">MSYAMTPLVMIAELDARIISLEQMVAETLQQAITTSRRNAFMGMQPRRRPCRRRQSRVRFQLNDMDDKENICSIGRGIKDELYHSTLTFVMDPKLLCTRSDTSTDASDAGHRGGVHAQSDIKPGEGPAGLVLVPSRELAVQVAEQYRRFERHTDIKCMDVVGGQEIFKHVYELGGRVDVIVATPGRLIDLLKTRQTNLLRTTFLVIDEADDMLDKSEEEIHEILTQIRPDRQVLLFSATWQERLTQAVVSGVLASRQARCAQDPKPVEIHVGSTTVTACKDRGGGSRTLARRGAGPPAPRPPRQRGSSRRYARR</sequence>
<feature type="region of interest" description="Disordered" evidence="5">
    <location>
        <begin position="278"/>
        <end position="314"/>
    </location>
</feature>
<evidence type="ECO:0000256" key="5">
    <source>
        <dbReference type="SAM" id="MobiDB-lite"/>
    </source>
</evidence>
<dbReference type="SMART" id="SM00487">
    <property type="entry name" value="DEXDc"/>
    <property type="match status" value="1"/>
</dbReference>
<dbReference type="PANTHER" id="PTHR47958">
    <property type="entry name" value="ATP-DEPENDENT RNA HELICASE DBP3"/>
    <property type="match status" value="1"/>
</dbReference>
<keyword evidence="3" id="KW-0347">Helicase</keyword>
<evidence type="ECO:0000256" key="4">
    <source>
        <dbReference type="ARBA" id="ARBA00022840"/>
    </source>
</evidence>
<gene>
    <name evidence="7" type="ORF">PCOR1329_LOCUS33141</name>
</gene>
<protein>
    <recommendedName>
        <fullName evidence="6">Helicase ATP-binding domain-containing protein</fullName>
    </recommendedName>
</protein>
<reference evidence="7" key="1">
    <citation type="submission" date="2023-10" db="EMBL/GenBank/DDBJ databases">
        <authorList>
            <person name="Chen Y."/>
            <person name="Shah S."/>
            <person name="Dougan E. K."/>
            <person name="Thang M."/>
            <person name="Chan C."/>
        </authorList>
    </citation>
    <scope>NUCLEOTIDE SEQUENCE [LARGE SCALE GENOMIC DNA]</scope>
</reference>
<keyword evidence="4" id="KW-0067">ATP-binding</keyword>
<accession>A0ABN9SW26</accession>
<dbReference type="PROSITE" id="PS51192">
    <property type="entry name" value="HELICASE_ATP_BIND_1"/>
    <property type="match status" value="1"/>
</dbReference>
<organism evidence="7 8">
    <name type="scientific">Prorocentrum cordatum</name>
    <dbReference type="NCBI Taxonomy" id="2364126"/>
    <lineage>
        <taxon>Eukaryota</taxon>
        <taxon>Sar</taxon>
        <taxon>Alveolata</taxon>
        <taxon>Dinophyceae</taxon>
        <taxon>Prorocentrales</taxon>
        <taxon>Prorocentraceae</taxon>
        <taxon>Prorocentrum</taxon>
    </lineage>
</organism>
<evidence type="ECO:0000313" key="7">
    <source>
        <dbReference type="EMBL" id="CAK0836738.1"/>
    </source>
</evidence>
<dbReference type="Proteomes" id="UP001189429">
    <property type="component" value="Unassembled WGS sequence"/>
</dbReference>
<dbReference type="EMBL" id="CAUYUJ010013780">
    <property type="protein sequence ID" value="CAK0836738.1"/>
    <property type="molecule type" value="Genomic_DNA"/>
</dbReference>
<feature type="domain" description="Helicase ATP-binding" evidence="6">
    <location>
        <begin position="130"/>
        <end position="258"/>
    </location>
</feature>
<evidence type="ECO:0000259" key="6">
    <source>
        <dbReference type="PROSITE" id="PS51192"/>
    </source>
</evidence>
<feature type="compositionally biased region" description="Basic residues" evidence="5">
    <location>
        <begin position="302"/>
        <end position="314"/>
    </location>
</feature>
<keyword evidence="8" id="KW-1185">Reference proteome</keyword>
<dbReference type="SUPFAM" id="SSF52540">
    <property type="entry name" value="P-loop containing nucleoside triphosphate hydrolases"/>
    <property type="match status" value="1"/>
</dbReference>
<evidence type="ECO:0000256" key="1">
    <source>
        <dbReference type="ARBA" id="ARBA00022741"/>
    </source>
</evidence>